<dbReference type="InterPro" id="IPR012938">
    <property type="entry name" value="Glc/Sorbosone_DH"/>
</dbReference>
<sequence length="379" mass="39407">MTACLGWALAACGGSGGGAPLTAAPSTVKYTVDTVASGLENPWGLAFLPDGRMLVTERAGRLRIVTGDGAISAAVTGLPANIAVGGQGGLLDVALDPNFATNRRVYLSYAEAGTGSESGTNGTSVYRAQLSPSGAALTGGQVIFQQRPKVASSLHFGGRLVFANDGTLFITMGERGSRSDDAQDTTNLLGKVARVQTDGSVPADNPLVGTSGAATEIWSWGHRNVQGAAIHPTTGVLWTNEHGPQGGDELNIDRAGRNYGWPVITYGCTYGVCDPIGEGTTKAGMEQPVSWWPKPSTAPSGLMFYTGAGFAPWQGSVFMGGLAGQVLWRLSLSGDTVSGRETLLGDRGERYRTVVQGPDGWIYLLTDDSDGKVLRLRAP</sequence>
<dbReference type="Proteomes" id="UP000269265">
    <property type="component" value="Unassembled WGS sequence"/>
</dbReference>
<dbReference type="Pfam" id="PF07995">
    <property type="entry name" value="GSDH"/>
    <property type="match status" value="1"/>
</dbReference>
<evidence type="ECO:0000259" key="1">
    <source>
        <dbReference type="Pfam" id="PF07995"/>
    </source>
</evidence>
<protein>
    <submittedName>
        <fullName evidence="2">PQQ-dependent sugar dehydrogenase</fullName>
    </submittedName>
</protein>
<feature type="domain" description="Glucose/Sorbosone dehydrogenase" evidence="1">
    <location>
        <begin position="39"/>
        <end position="375"/>
    </location>
</feature>
<keyword evidence="3" id="KW-1185">Reference proteome</keyword>
<name>A0A426VGH2_9BURK</name>
<dbReference type="RefSeq" id="WP_125241862.1">
    <property type="nucleotide sequence ID" value="NZ_RSED01000002.1"/>
</dbReference>
<dbReference type="EMBL" id="RSED01000002">
    <property type="protein sequence ID" value="RRS05955.1"/>
    <property type="molecule type" value="Genomic_DNA"/>
</dbReference>
<dbReference type="AlphaFoldDB" id="A0A426VGH2"/>
<dbReference type="SUPFAM" id="SSF50952">
    <property type="entry name" value="Soluble quinoprotein glucose dehydrogenase"/>
    <property type="match status" value="1"/>
</dbReference>
<gene>
    <name evidence="2" type="ORF">EIP75_03610</name>
</gene>
<dbReference type="Gene3D" id="2.120.10.30">
    <property type="entry name" value="TolB, C-terminal domain"/>
    <property type="match status" value="1"/>
</dbReference>
<proteinExistence type="predicted"/>
<dbReference type="PANTHER" id="PTHR19328:SF75">
    <property type="entry name" value="ALDOSE SUGAR DEHYDROGENASE YLII"/>
    <property type="match status" value="1"/>
</dbReference>
<comment type="caution">
    <text evidence="2">The sequence shown here is derived from an EMBL/GenBank/DDBJ whole genome shotgun (WGS) entry which is preliminary data.</text>
</comment>
<dbReference type="PANTHER" id="PTHR19328">
    <property type="entry name" value="HEDGEHOG-INTERACTING PROTEIN"/>
    <property type="match status" value="1"/>
</dbReference>
<evidence type="ECO:0000313" key="3">
    <source>
        <dbReference type="Proteomes" id="UP000269265"/>
    </source>
</evidence>
<organism evidence="2 3">
    <name type="scientific">Aquabacterium soli</name>
    <dbReference type="NCBI Taxonomy" id="2493092"/>
    <lineage>
        <taxon>Bacteria</taxon>
        <taxon>Pseudomonadati</taxon>
        <taxon>Pseudomonadota</taxon>
        <taxon>Betaproteobacteria</taxon>
        <taxon>Burkholderiales</taxon>
        <taxon>Aquabacterium</taxon>
    </lineage>
</organism>
<dbReference type="InterPro" id="IPR011042">
    <property type="entry name" value="6-blade_b-propeller_TolB-like"/>
</dbReference>
<dbReference type="InterPro" id="IPR011041">
    <property type="entry name" value="Quinoprot_gluc/sorb_DH_b-prop"/>
</dbReference>
<accession>A0A426VGH2</accession>
<reference evidence="2 3" key="1">
    <citation type="submission" date="2018-12" db="EMBL/GenBank/DDBJ databases">
        <title>The whole draft genome of Aquabacterium sp. SJQ9.</title>
        <authorList>
            <person name="Sun L."/>
            <person name="Gao X."/>
            <person name="Chen W."/>
            <person name="Huang K."/>
        </authorList>
    </citation>
    <scope>NUCLEOTIDE SEQUENCE [LARGE SCALE GENOMIC DNA]</scope>
    <source>
        <strain evidence="2 3">SJQ9</strain>
    </source>
</reference>
<evidence type="ECO:0000313" key="2">
    <source>
        <dbReference type="EMBL" id="RRS05955.1"/>
    </source>
</evidence>
<dbReference type="OrthoDB" id="9770043at2"/>